<accession>A0ABT2W3W9</accession>
<keyword evidence="2" id="KW-1185">Reference proteome</keyword>
<proteinExistence type="predicted"/>
<organism evidence="1 2">
    <name type="scientific">Chryseobacterium edaphi</name>
    <dbReference type="NCBI Taxonomy" id="2976532"/>
    <lineage>
        <taxon>Bacteria</taxon>
        <taxon>Pseudomonadati</taxon>
        <taxon>Bacteroidota</taxon>
        <taxon>Flavobacteriia</taxon>
        <taxon>Flavobacteriales</taxon>
        <taxon>Weeksellaceae</taxon>
        <taxon>Chryseobacterium group</taxon>
        <taxon>Chryseobacterium</taxon>
    </lineage>
</organism>
<dbReference type="RefSeq" id="WP_263002339.1">
    <property type="nucleotide sequence ID" value="NZ_JAOTEM010000001.1"/>
</dbReference>
<protein>
    <submittedName>
        <fullName evidence="1">Uncharacterized protein</fullName>
    </submittedName>
</protein>
<evidence type="ECO:0000313" key="2">
    <source>
        <dbReference type="Proteomes" id="UP001208649"/>
    </source>
</evidence>
<evidence type="ECO:0000313" key="1">
    <source>
        <dbReference type="EMBL" id="MCU7616918.1"/>
    </source>
</evidence>
<dbReference type="EMBL" id="JAOTEM010000001">
    <property type="protein sequence ID" value="MCU7616918.1"/>
    <property type="molecule type" value="Genomic_DNA"/>
</dbReference>
<sequence>MQFIEFKKEHFIQDEKNGKYFLEIPKDEIGFGDVKLQKKNDDGTLAEIDAEIINDLRQIKIIMENPQDIRVNF</sequence>
<dbReference type="Proteomes" id="UP001208649">
    <property type="component" value="Unassembled WGS sequence"/>
</dbReference>
<reference evidence="2" key="1">
    <citation type="submission" date="2023-07" db="EMBL/GenBank/DDBJ databases">
        <title>Chryseobacterium sp. strain PBS4-4 Genome sequencing and assembly.</title>
        <authorList>
            <person name="Jung Y."/>
        </authorList>
    </citation>
    <scope>NUCLEOTIDE SEQUENCE [LARGE SCALE GENOMIC DNA]</scope>
    <source>
        <strain evidence="2">PBS4-4</strain>
    </source>
</reference>
<comment type="caution">
    <text evidence="1">The sequence shown here is derived from an EMBL/GenBank/DDBJ whole genome shotgun (WGS) entry which is preliminary data.</text>
</comment>
<name>A0ABT2W3W9_9FLAO</name>
<gene>
    <name evidence="1" type="ORF">NZ698_06895</name>
</gene>